<dbReference type="AlphaFoldDB" id="A0A022QVS3"/>
<dbReference type="EMBL" id="KI630880">
    <property type="protein sequence ID" value="EYU31956.1"/>
    <property type="molecule type" value="Genomic_DNA"/>
</dbReference>
<sequence length="93" mass="10843">MVRKRKISSVAPSVHRDHNSRRQVFKNGLVASEVGELHEGGDFREGFVGADLENEGERRRRRRRRLLEVESSPVERLPDRGEVVIEPRQYPLR</sequence>
<proteinExistence type="predicted"/>
<feature type="region of interest" description="Disordered" evidence="1">
    <location>
        <begin position="1"/>
        <end position="20"/>
    </location>
</feature>
<evidence type="ECO:0000256" key="1">
    <source>
        <dbReference type="SAM" id="MobiDB-lite"/>
    </source>
</evidence>
<protein>
    <submittedName>
        <fullName evidence="2">Uncharacterized protein</fullName>
    </submittedName>
</protein>
<feature type="non-terminal residue" evidence="2">
    <location>
        <position position="93"/>
    </location>
</feature>
<accession>A0A022QVS3</accession>
<reference evidence="2 3" key="1">
    <citation type="journal article" date="2013" name="Proc. Natl. Acad. Sci. U.S.A.">
        <title>Fine-scale variation in meiotic recombination in Mimulus inferred from population shotgun sequencing.</title>
        <authorList>
            <person name="Hellsten U."/>
            <person name="Wright K.M."/>
            <person name="Jenkins J."/>
            <person name="Shu S."/>
            <person name="Yuan Y."/>
            <person name="Wessler S.R."/>
            <person name="Schmutz J."/>
            <person name="Willis J.H."/>
            <person name="Rokhsar D.S."/>
        </authorList>
    </citation>
    <scope>NUCLEOTIDE SEQUENCE [LARGE SCALE GENOMIC DNA]</scope>
    <source>
        <strain evidence="3">cv. DUN x IM62</strain>
    </source>
</reference>
<evidence type="ECO:0000313" key="2">
    <source>
        <dbReference type="EMBL" id="EYU31956.1"/>
    </source>
</evidence>
<name>A0A022QVS3_ERYGU</name>
<keyword evidence="3" id="KW-1185">Reference proteome</keyword>
<evidence type="ECO:0000313" key="3">
    <source>
        <dbReference type="Proteomes" id="UP000030748"/>
    </source>
</evidence>
<organism evidence="2 3">
    <name type="scientific">Erythranthe guttata</name>
    <name type="common">Yellow monkey flower</name>
    <name type="synonym">Mimulus guttatus</name>
    <dbReference type="NCBI Taxonomy" id="4155"/>
    <lineage>
        <taxon>Eukaryota</taxon>
        <taxon>Viridiplantae</taxon>
        <taxon>Streptophyta</taxon>
        <taxon>Embryophyta</taxon>
        <taxon>Tracheophyta</taxon>
        <taxon>Spermatophyta</taxon>
        <taxon>Magnoliopsida</taxon>
        <taxon>eudicotyledons</taxon>
        <taxon>Gunneridae</taxon>
        <taxon>Pentapetalae</taxon>
        <taxon>asterids</taxon>
        <taxon>lamiids</taxon>
        <taxon>Lamiales</taxon>
        <taxon>Phrymaceae</taxon>
        <taxon>Erythranthe</taxon>
    </lineage>
</organism>
<gene>
    <name evidence="2" type="ORF">MIMGU_mgv1a024043mg</name>
</gene>
<dbReference type="Proteomes" id="UP000030748">
    <property type="component" value="Unassembled WGS sequence"/>
</dbReference>